<protein>
    <submittedName>
        <fullName evidence="1">Uncharacterized protein</fullName>
    </submittedName>
</protein>
<proteinExistence type="predicted"/>
<gene>
    <name evidence="1" type="ORF">GWI33_023044</name>
</gene>
<dbReference type="Proteomes" id="UP000625711">
    <property type="component" value="Unassembled WGS sequence"/>
</dbReference>
<dbReference type="EMBL" id="JAACXV010016628">
    <property type="protein sequence ID" value="KAF7264570.1"/>
    <property type="molecule type" value="Genomic_DNA"/>
</dbReference>
<evidence type="ECO:0000313" key="2">
    <source>
        <dbReference type="Proteomes" id="UP000625711"/>
    </source>
</evidence>
<reference evidence="1" key="1">
    <citation type="submission" date="2020-08" db="EMBL/GenBank/DDBJ databases">
        <title>Genome sequencing and assembly of the red palm weevil Rhynchophorus ferrugineus.</title>
        <authorList>
            <person name="Dias G.B."/>
            <person name="Bergman C.M."/>
            <person name="Manee M."/>
        </authorList>
    </citation>
    <scope>NUCLEOTIDE SEQUENCE</scope>
    <source>
        <strain evidence="1">AA-2017</strain>
        <tissue evidence="1">Whole larva</tissue>
    </source>
</reference>
<name>A0A834M2M7_RHYFE</name>
<evidence type="ECO:0000313" key="1">
    <source>
        <dbReference type="EMBL" id="KAF7264570.1"/>
    </source>
</evidence>
<dbReference type="AlphaFoldDB" id="A0A834M2M7"/>
<accession>A0A834M2M7</accession>
<comment type="caution">
    <text evidence="1">The sequence shown here is derived from an EMBL/GenBank/DDBJ whole genome shotgun (WGS) entry which is preliminary data.</text>
</comment>
<keyword evidence="2" id="KW-1185">Reference proteome</keyword>
<sequence>MIFLERRRGFQAENPNHVGKNSPSQFRNPLIVVSPSNVYRSKFNPRKTNKDRKKTLYQINIKLEDGDADEKCKTRRARTHTHVSVLFGNFSPVSFPIMRETFKLSAGDRRRGEGGVV</sequence>
<organism evidence="1 2">
    <name type="scientific">Rhynchophorus ferrugineus</name>
    <name type="common">Red palm weevil</name>
    <name type="synonym">Curculio ferrugineus</name>
    <dbReference type="NCBI Taxonomy" id="354439"/>
    <lineage>
        <taxon>Eukaryota</taxon>
        <taxon>Metazoa</taxon>
        <taxon>Ecdysozoa</taxon>
        <taxon>Arthropoda</taxon>
        <taxon>Hexapoda</taxon>
        <taxon>Insecta</taxon>
        <taxon>Pterygota</taxon>
        <taxon>Neoptera</taxon>
        <taxon>Endopterygota</taxon>
        <taxon>Coleoptera</taxon>
        <taxon>Polyphaga</taxon>
        <taxon>Cucujiformia</taxon>
        <taxon>Curculionidae</taxon>
        <taxon>Dryophthorinae</taxon>
        <taxon>Rhynchophorus</taxon>
    </lineage>
</organism>